<evidence type="ECO:0000313" key="3">
    <source>
        <dbReference type="Proteomes" id="UP000182811"/>
    </source>
</evidence>
<dbReference type="EMBL" id="MDDC01000013">
    <property type="protein sequence ID" value="OIQ58647.1"/>
    <property type="molecule type" value="Genomic_DNA"/>
</dbReference>
<sequence length="199" mass="21475">MHIMQQVEKGEVKLMETRLNSDPPGQEKPEVNSCLLKASSSQQEAEDASDTSGFFKDSSDEPGQEGAAGATRPRGETLTLAARSQALFQEALLNGSIDQFLAQLQGWIERIRTFLSYADMGITTADNILNVTKSTLEAEMGIKPAGDTGAPAGMPLPASSLQLMWNLIQTQEFQIFTGRMLAQLLKMNLNPPISKGSSG</sequence>
<evidence type="ECO:0000313" key="2">
    <source>
        <dbReference type="EMBL" id="OIQ58647.1"/>
    </source>
</evidence>
<dbReference type="Proteomes" id="UP000182811">
    <property type="component" value="Unassembled WGS sequence"/>
</dbReference>
<proteinExistence type="predicted"/>
<gene>
    <name evidence="2" type="ORF">MOTE_18350</name>
</gene>
<reference evidence="2 3" key="1">
    <citation type="submission" date="2016-08" db="EMBL/GenBank/DDBJ databases">
        <title>Genome-based comparison of Moorella thermoacetic strains.</title>
        <authorList>
            <person name="Poehlein A."/>
            <person name="Bengelsdorf F.R."/>
            <person name="Esser C."/>
            <person name="Duerre P."/>
            <person name="Daniel R."/>
        </authorList>
    </citation>
    <scope>NUCLEOTIDE SEQUENCE [LARGE SCALE GENOMIC DNA]</scope>
    <source>
        <strain evidence="2 3">DSM 21394</strain>
    </source>
</reference>
<name>A0A1J5NS64_NEOTH</name>
<dbReference type="AlphaFoldDB" id="A0A1J5NS64"/>
<comment type="caution">
    <text evidence="2">The sequence shown here is derived from an EMBL/GenBank/DDBJ whole genome shotgun (WGS) entry which is preliminary data.</text>
</comment>
<feature type="region of interest" description="Disordered" evidence="1">
    <location>
        <begin position="1"/>
        <end position="75"/>
    </location>
</feature>
<organism evidence="2 3">
    <name type="scientific">Neomoorella thermoacetica</name>
    <name type="common">Clostridium thermoaceticum</name>
    <dbReference type="NCBI Taxonomy" id="1525"/>
    <lineage>
        <taxon>Bacteria</taxon>
        <taxon>Bacillati</taxon>
        <taxon>Bacillota</taxon>
        <taxon>Clostridia</taxon>
        <taxon>Neomoorellales</taxon>
        <taxon>Neomoorellaceae</taxon>
        <taxon>Neomoorella</taxon>
    </lineage>
</organism>
<protein>
    <submittedName>
        <fullName evidence="2">Uncharacterized protein</fullName>
    </submittedName>
</protein>
<evidence type="ECO:0000256" key="1">
    <source>
        <dbReference type="SAM" id="MobiDB-lite"/>
    </source>
</evidence>
<accession>A0A1J5NS64</accession>